<dbReference type="PANTHER" id="PTHR46796">
    <property type="entry name" value="HTH-TYPE TRANSCRIPTIONAL ACTIVATOR RHAS-RELATED"/>
    <property type="match status" value="1"/>
</dbReference>
<dbReference type="InterPro" id="IPR050204">
    <property type="entry name" value="AraC_XylS_family_regulators"/>
</dbReference>
<dbReference type="InterPro" id="IPR018060">
    <property type="entry name" value="HTH_AraC"/>
</dbReference>
<dbReference type="EMBL" id="JAUSVF010000001">
    <property type="protein sequence ID" value="MDQ0320853.1"/>
    <property type="molecule type" value="Genomic_DNA"/>
</dbReference>
<dbReference type="PANTHER" id="PTHR46796:SF7">
    <property type="entry name" value="ARAC FAMILY TRANSCRIPTIONAL REGULATOR"/>
    <property type="match status" value="1"/>
</dbReference>
<evidence type="ECO:0000256" key="3">
    <source>
        <dbReference type="ARBA" id="ARBA00023163"/>
    </source>
</evidence>
<evidence type="ECO:0000256" key="1">
    <source>
        <dbReference type="ARBA" id="ARBA00023015"/>
    </source>
</evidence>
<sequence>MDALSKIFTAPRIRDAKFTRLEASAPWGIVSPGEQVVKFVHVVSGSAVLTTPGQAAPTRLEAGDVFILLADAAYRIFDDERSVLIDCVDVERARVGNGIKFGGGGATTTFISGSFEMEPLGRNYVCDVLPPFLHLTKGAGRTEGFATILNMLALETSVSGLGADAAVIRLFELLFIHALRAYVGDDRHQKRGWLAAASDSRLKSAMEAIHEDPGKDWTIGSLARMAGMSRSAFAARFKDVLGQTPLEYMTSWRVYCASTLLLTSQAPISEIAHKAGYSSDAAFNKVFKRVTGQTPGMFKRVNEPASRAE</sequence>
<name>A0ABU0BRG6_9HYPH</name>
<dbReference type="Proteomes" id="UP001230207">
    <property type="component" value="Unassembled WGS sequence"/>
</dbReference>
<dbReference type="PROSITE" id="PS01124">
    <property type="entry name" value="HTH_ARAC_FAMILY_2"/>
    <property type="match status" value="1"/>
</dbReference>
<evidence type="ECO:0000259" key="4">
    <source>
        <dbReference type="PROSITE" id="PS01124"/>
    </source>
</evidence>
<keyword evidence="1" id="KW-0805">Transcription regulation</keyword>
<gene>
    <name evidence="5" type="ORF">QO002_002991</name>
</gene>
<dbReference type="RefSeq" id="WP_307230969.1">
    <property type="nucleotide sequence ID" value="NZ_JAUSVF010000001.1"/>
</dbReference>
<dbReference type="InterPro" id="IPR020449">
    <property type="entry name" value="Tscrpt_reg_AraC-type_HTH"/>
</dbReference>
<proteinExistence type="predicted"/>
<keyword evidence="3" id="KW-0804">Transcription</keyword>
<dbReference type="SUPFAM" id="SSF46689">
    <property type="entry name" value="Homeodomain-like"/>
    <property type="match status" value="2"/>
</dbReference>
<reference evidence="5 6" key="1">
    <citation type="submission" date="2023-07" db="EMBL/GenBank/DDBJ databases">
        <title>Genomic Encyclopedia of Type Strains, Phase IV (KMG-IV): sequencing the most valuable type-strain genomes for metagenomic binning, comparative biology and taxonomic classification.</title>
        <authorList>
            <person name="Goeker M."/>
        </authorList>
    </citation>
    <scope>NUCLEOTIDE SEQUENCE [LARGE SCALE GENOMIC DNA]</scope>
    <source>
        <strain evidence="5 6">DSM 1112</strain>
    </source>
</reference>
<feature type="domain" description="HTH araC/xylS-type" evidence="4">
    <location>
        <begin position="203"/>
        <end position="301"/>
    </location>
</feature>
<comment type="caution">
    <text evidence="5">The sequence shown here is derived from an EMBL/GenBank/DDBJ whole genome shotgun (WGS) entry which is preliminary data.</text>
</comment>
<protein>
    <submittedName>
        <fullName evidence="5">AraC-like DNA-binding protein</fullName>
    </submittedName>
</protein>
<keyword evidence="6" id="KW-1185">Reference proteome</keyword>
<accession>A0ABU0BRG6</accession>
<dbReference type="PROSITE" id="PS00041">
    <property type="entry name" value="HTH_ARAC_FAMILY_1"/>
    <property type="match status" value="1"/>
</dbReference>
<dbReference type="Pfam" id="PF12852">
    <property type="entry name" value="Cupin_6"/>
    <property type="match status" value="1"/>
</dbReference>
<dbReference type="InterPro" id="IPR032783">
    <property type="entry name" value="AraC_lig"/>
</dbReference>
<keyword evidence="2" id="KW-0238">DNA-binding</keyword>
<evidence type="ECO:0000313" key="5">
    <source>
        <dbReference type="EMBL" id="MDQ0320853.1"/>
    </source>
</evidence>
<dbReference type="InterPro" id="IPR009057">
    <property type="entry name" value="Homeodomain-like_sf"/>
</dbReference>
<dbReference type="InterPro" id="IPR018062">
    <property type="entry name" value="HTH_AraC-typ_CS"/>
</dbReference>
<dbReference type="PRINTS" id="PR00032">
    <property type="entry name" value="HTHARAC"/>
</dbReference>
<evidence type="ECO:0000313" key="6">
    <source>
        <dbReference type="Proteomes" id="UP001230207"/>
    </source>
</evidence>
<organism evidence="5 6">
    <name type="scientific">Pararhizobium capsulatum DSM 1112</name>
    <dbReference type="NCBI Taxonomy" id="1121113"/>
    <lineage>
        <taxon>Bacteria</taxon>
        <taxon>Pseudomonadati</taxon>
        <taxon>Pseudomonadota</taxon>
        <taxon>Alphaproteobacteria</taxon>
        <taxon>Hyphomicrobiales</taxon>
        <taxon>Rhizobiaceae</taxon>
        <taxon>Rhizobium/Agrobacterium group</taxon>
        <taxon>Pararhizobium</taxon>
    </lineage>
</organism>
<dbReference type="SMART" id="SM00342">
    <property type="entry name" value="HTH_ARAC"/>
    <property type="match status" value="1"/>
</dbReference>
<evidence type="ECO:0000256" key="2">
    <source>
        <dbReference type="ARBA" id="ARBA00023125"/>
    </source>
</evidence>
<dbReference type="Gene3D" id="1.10.10.60">
    <property type="entry name" value="Homeodomain-like"/>
    <property type="match status" value="2"/>
</dbReference>
<dbReference type="Pfam" id="PF12833">
    <property type="entry name" value="HTH_18"/>
    <property type="match status" value="1"/>
</dbReference>